<proteinExistence type="predicted"/>
<dbReference type="EMBL" id="BK016059">
    <property type="protein sequence ID" value="DAF91723.1"/>
    <property type="molecule type" value="Genomic_DNA"/>
</dbReference>
<accession>A0A8S5UBB8</accession>
<evidence type="ECO:0000313" key="2">
    <source>
        <dbReference type="EMBL" id="DAF91723.1"/>
    </source>
</evidence>
<dbReference type="Pfam" id="PF24746">
    <property type="entry name" value="DUF7694"/>
    <property type="match status" value="1"/>
</dbReference>
<protein>
    <recommendedName>
        <fullName evidence="1">DUF7694 domain-containing protein</fullName>
    </recommendedName>
</protein>
<organism evidence="2">
    <name type="scientific">Siphoviridae sp. ct8Cp41</name>
    <dbReference type="NCBI Taxonomy" id="2825358"/>
    <lineage>
        <taxon>Viruses</taxon>
        <taxon>Duplodnaviria</taxon>
        <taxon>Heunggongvirae</taxon>
        <taxon>Uroviricota</taxon>
        <taxon>Caudoviricetes</taxon>
    </lineage>
</organism>
<reference evidence="2" key="1">
    <citation type="journal article" date="2021" name="Proc. Natl. Acad. Sci. U.S.A.">
        <title>A Catalog of Tens of Thousands of Viruses from Human Metagenomes Reveals Hidden Associations with Chronic Diseases.</title>
        <authorList>
            <person name="Tisza M.J."/>
            <person name="Buck C.B."/>
        </authorList>
    </citation>
    <scope>NUCLEOTIDE SEQUENCE</scope>
    <source>
        <strain evidence="2">Ct8Cp41</strain>
    </source>
</reference>
<feature type="domain" description="DUF7694" evidence="1">
    <location>
        <begin position="45"/>
        <end position="108"/>
    </location>
</feature>
<sequence>MKDLHTLDKYRDRNFERQYYGANGDAGNGVFRVPVGGKMFNVVASNGSWEHVSVSPTNRKRTTAPTWEEMCEIKRMFFREDEMVVEYHPAKADYVNLHPLCLHLWRPTVMHMPKPPKIFV</sequence>
<dbReference type="InterPro" id="IPR056111">
    <property type="entry name" value="DUF7694"/>
</dbReference>
<name>A0A8S5UBB8_9CAUD</name>
<evidence type="ECO:0000259" key="1">
    <source>
        <dbReference type="Pfam" id="PF24746"/>
    </source>
</evidence>